<evidence type="ECO:0000313" key="3">
    <source>
        <dbReference type="Proteomes" id="UP000198688"/>
    </source>
</evidence>
<dbReference type="Proteomes" id="UP000198688">
    <property type="component" value="Chromosome I"/>
</dbReference>
<sequence>MGAGDELEAVPVAVSIIDYRRVPTARRVIKVPVNIQIRRFRSRSPGGPGRPGEGGLASWRNRNG</sequence>
<reference evidence="2 3" key="1">
    <citation type="submission" date="2016-10" db="EMBL/GenBank/DDBJ databases">
        <authorList>
            <person name="de Groot N.N."/>
        </authorList>
    </citation>
    <scope>NUCLEOTIDE SEQUENCE [LARGE SCALE GENOMIC DNA]</scope>
    <source>
        <strain evidence="2 3">DSM 43941</strain>
    </source>
</reference>
<evidence type="ECO:0000256" key="1">
    <source>
        <dbReference type="SAM" id="MobiDB-lite"/>
    </source>
</evidence>
<name>A0A1H2D1S4_9ACTN</name>
<proteinExistence type="predicted"/>
<protein>
    <submittedName>
        <fullName evidence="2">Uncharacterized protein</fullName>
    </submittedName>
</protein>
<feature type="compositionally biased region" description="Gly residues" evidence="1">
    <location>
        <begin position="46"/>
        <end position="55"/>
    </location>
</feature>
<feature type="region of interest" description="Disordered" evidence="1">
    <location>
        <begin position="40"/>
        <end position="64"/>
    </location>
</feature>
<dbReference type="AlphaFoldDB" id="A0A1H2D1S4"/>
<accession>A0A1H2D1S4</accession>
<dbReference type="EMBL" id="LT629758">
    <property type="protein sequence ID" value="SDT76412.1"/>
    <property type="molecule type" value="Genomic_DNA"/>
</dbReference>
<keyword evidence="3" id="KW-1185">Reference proteome</keyword>
<dbReference type="STRING" id="113562.SAMN04489716_7612"/>
<organism evidence="2 3">
    <name type="scientific">Actinoplanes derwentensis</name>
    <dbReference type="NCBI Taxonomy" id="113562"/>
    <lineage>
        <taxon>Bacteria</taxon>
        <taxon>Bacillati</taxon>
        <taxon>Actinomycetota</taxon>
        <taxon>Actinomycetes</taxon>
        <taxon>Micromonosporales</taxon>
        <taxon>Micromonosporaceae</taxon>
        <taxon>Actinoplanes</taxon>
    </lineage>
</organism>
<evidence type="ECO:0000313" key="2">
    <source>
        <dbReference type="EMBL" id="SDT76412.1"/>
    </source>
</evidence>
<gene>
    <name evidence="2" type="ORF">SAMN04489716_7612</name>
</gene>